<organism evidence="2 3">
    <name type="scientific">Heterotrigona itama</name>
    <dbReference type="NCBI Taxonomy" id="395501"/>
    <lineage>
        <taxon>Eukaryota</taxon>
        <taxon>Metazoa</taxon>
        <taxon>Ecdysozoa</taxon>
        <taxon>Arthropoda</taxon>
        <taxon>Hexapoda</taxon>
        <taxon>Insecta</taxon>
        <taxon>Pterygota</taxon>
        <taxon>Neoptera</taxon>
        <taxon>Endopterygota</taxon>
        <taxon>Hymenoptera</taxon>
        <taxon>Apocrita</taxon>
        <taxon>Aculeata</taxon>
        <taxon>Apoidea</taxon>
        <taxon>Anthophila</taxon>
        <taxon>Apidae</taxon>
        <taxon>Heterotrigona</taxon>
    </lineage>
</organism>
<evidence type="ECO:0000259" key="1">
    <source>
        <dbReference type="Pfam" id="PF18701"/>
    </source>
</evidence>
<dbReference type="InterPro" id="IPR040676">
    <property type="entry name" value="DUF5641"/>
</dbReference>
<keyword evidence="3" id="KW-1185">Reference proteome</keyword>
<comment type="caution">
    <text evidence="2">The sequence shown here is derived from an EMBL/GenBank/DDBJ whole genome shotgun (WGS) entry which is preliminary data.</text>
</comment>
<dbReference type="EMBL" id="CAJDYZ010002265">
    <property type="protein sequence ID" value="CAD1469379.1"/>
    <property type="molecule type" value="Genomic_DNA"/>
</dbReference>
<sequence length="173" mass="19444">TLGECGKVSKISPKTSHRRLIINDRKILYTINAEDLNPLIPCHFLISDVLTVLLHTNLLNINSNRSLSINPANVTAFLAAMAKTQRHKCRNSSSETIARKKSMVIRDGNLSLLQWRFGRIVELHPGADGIIRHNHSTHSGQNSKNNNDFVTFVNREQPTHNEIHRATNSKLAI</sequence>
<proteinExistence type="predicted"/>
<dbReference type="AlphaFoldDB" id="A0A6V7GZU1"/>
<dbReference type="Proteomes" id="UP000752696">
    <property type="component" value="Unassembled WGS sequence"/>
</dbReference>
<name>A0A6V7GZU1_9HYME</name>
<evidence type="ECO:0000313" key="2">
    <source>
        <dbReference type="EMBL" id="CAD1469379.1"/>
    </source>
</evidence>
<feature type="domain" description="DUF5641" evidence="1">
    <location>
        <begin position="84"/>
        <end position="134"/>
    </location>
</feature>
<reference evidence="2" key="1">
    <citation type="submission" date="2020-07" db="EMBL/GenBank/DDBJ databases">
        <authorList>
            <person name="Nazaruddin N."/>
        </authorList>
    </citation>
    <scope>NUCLEOTIDE SEQUENCE</scope>
</reference>
<gene>
    <name evidence="2" type="ORF">MHI_LOCUS123688</name>
</gene>
<feature type="non-terminal residue" evidence="2">
    <location>
        <position position="173"/>
    </location>
</feature>
<accession>A0A6V7GZU1</accession>
<protein>
    <recommendedName>
        <fullName evidence="1">DUF5641 domain-containing protein</fullName>
    </recommendedName>
</protein>
<evidence type="ECO:0000313" key="3">
    <source>
        <dbReference type="Proteomes" id="UP000752696"/>
    </source>
</evidence>
<dbReference type="OrthoDB" id="7611700at2759"/>
<dbReference type="Pfam" id="PF18701">
    <property type="entry name" value="DUF5641"/>
    <property type="match status" value="1"/>
</dbReference>